<evidence type="ECO:0000259" key="3">
    <source>
        <dbReference type="Pfam" id="PF04063"/>
    </source>
</evidence>
<dbReference type="Gene3D" id="1.25.10.10">
    <property type="entry name" value="Leucine-rich Repeat Variant"/>
    <property type="match status" value="1"/>
</dbReference>
<dbReference type="InterPro" id="IPR007205">
    <property type="entry name" value="Protein_HGH1_N"/>
</dbReference>
<evidence type="ECO:0000256" key="1">
    <source>
        <dbReference type="ARBA" id="ARBA00006712"/>
    </source>
</evidence>
<dbReference type="OrthoDB" id="338814at2759"/>
<dbReference type="GeneID" id="119726125"/>
<dbReference type="OMA" id="MCILLTN"/>
<dbReference type="PANTHER" id="PTHR13387">
    <property type="entry name" value="PROTEIN HGH1 HOMOLOG"/>
    <property type="match status" value="1"/>
</dbReference>
<proteinExistence type="inferred from homology"/>
<keyword evidence="6" id="KW-1185">Reference proteome</keyword>
<comment type="similarity">
    <text evidence="1">Belongs to the HGH1 family.</text>
</comment>
<protein>
    <recommendedName>
        <fullName evidence="2">Protein HGH1 homolog</fullName>
    </recommendedName>
</protein>
<dbReference type="PANTHER" id="PTHR13387:SF9">
    <property type="entry name" value="PROTEIN HGH1 HOMOLOG"/>
    <property type="match status" value="1"/>
</dbReference>
<accession>A0A913ZPL3</accession>
<sequence length="359" mass="40397">MADPAVLDEFVDFLSVSARPDLKATAMQQVMGMTSSGDGTQLLLSHAKLLAALVDLTQDPNEKISADAYKSIINLAAEFESNEDENLNNLISNKKLLSVLLKTVVEKSSCNADNACKVLSNLTRIPFGCRNVMECLGETDFPVDLVKLVEAFCAKRYNEKGASLDYLGMVLSNLTQMPEGREFVLDKERCVVQRLLPYTQYEGSTVRRMGAVAALRNCCFETDYHDWLLSDAVDILPHLLLPLAGPEELSEEEMEGMPEDLQYLEEDKRREENSDIKKMLLEAVMKLCATKSGRKTVKDKQTYIIIREYHRWEEDPSLQQPIENLIQLLIMDEPEPGMENLNEVEVPENVVKALEQAQS</sequence>
<name>A0A913ZPL3_PATMI</name>
<evidence type="ECO:0000313" key="6">
    <source>
        <dbReference type="Proteomes" id="UP000887568"/>
    </source>
</evidence>
<evidence type="ECO:0000256" key="2">
    <source>
        <dbReference type="ARBA" id="ARBA00014076"/>
    </source>
</evidence>
<dbReference type="InterPro" id="IPR011989">
    <property type="entry name" value="ARM-like"/>
</dbReference>
<feature type="domain" description="Protein HGH1 N-terminal" evidence="3">
    <location>
        <begin position="104"/>
        <end position="277"/>
    </location>
</feature>
<evidence type="ECO:0000259" key="4">
    <source>
        <dbReference type="Pfam" id="PF04064"/>
    </source>
</evidence>
<dbReference type="Pfam" id="PF04063">
    <property type="entry name" value="DUF383"/>
    <property type="match status" value="1"/>
</dbReference>
<dbReference type="EnsemblMetazoa" id="XM_038197734.1">
    <property type="protein sequence ID" value="XP_038053662.1"/>
    <property type="gene ID" value="LOC119726125"/>
</dbReference>
<dbReference type="InterPro" id="IPR039717">
    <property type="entry name" value="Hgh1"/>
</dbReference>
<feature type="domain" description="Protein HGH1 C-terminal" evidence="4">
    <location>
        <begin position="284"/>
        <end position="336"/>
    </location>
</feature>
<dbReference type="Proteomes" id="UP000887568">
    <property type="component" value="Unplaced"/>
</dbReference>
<reference evidence="5" key="1">
    <citation type="submission" date="2022-11" db="UniProtKB">
        <authorList>
            <consortium name="EnsemblMetazoa"/>
        </authorList>
    </citation>
    <scope>IDENTIFICATION</scope>
</reference>
<dbReference type="InterPro" id="IPR007206">
    <property type="entry name" value="Protein_HGH1_C"/>
</dbReference>
<dbReference type="AlphaFoldDB" id="A0A913ZPL3"/>
<dbReference type="Pfam" id="PF04064">
    <property type="entry name" value="DUF384"/>
    <property type="match status" value="1"/>
</dbReference>
<evidence type="ECO:0000313" key="5">
    <source>
        <dbReference type="EnsemblMetazoa" id="XP_038053662.1"/>
    </source>
</evidence>
<organism evidence="5 6">
    <name type="scientific">Patiria miniata</name>
    <name type="common">Bat star</name>
    <name type="synonym">Asterina miniata</name>
    <dbReference type="NCBI Taxonomy" id="46514"/>
    <lineage>
        <taxon>Eukaryota</taxon>
        <taxon>Metazoa</taxon>
        <taxon>Echinodermata</taxon>
        <taxon>Eleutherozoa</taxon>
        <taxon>Asterozoa</taxon>
        <taxon>Asteroidea</taxon>
        <taxon>Valvatacea</taxon>
        <taxon>Valvatida</taxon>
        <taxon>Asterinidae</taxon>
        <taxon>Patiria</taxon>
    </lineage>
</organism>
<dbReference type="RefSeq" id="XP_038053662.1">
    <property type="nucleotide sequence ID" value="XM_038197734.1"/>
</dbReference>
<dbReference type="InterPro" id="IPR016024">
    <property type="entry name" value="ARM-type_fold"/>
</dbReference>
<dbReference type="SUPFAM" id="SSF48371">
    <property type="entry name" value="ARM repeat"/>
    <property type="match status" value="1"/>
</dbReference>